<dbReference type="PIRSF" id="PIRSF006060">
    <property type="entry name" value="AA_transporter"/>
    <property type="match status" value="1"/>
</dbReference>
<keyword evidence="8" id="KW-1185">Reference proteome</keyword>
<dbReference type="GO" id="GO:0022857">
    <property type="term" value="F:transmembrane transporter activity"/>
    <property type="evidence" value="ECO:0007669"/>
    <property type="project" value="InterPro"/>
</dbReference>
<evidence type="ECO:0000313" key="7">
    <source>
        <dbReference type="EMBL" id="QDQ25817.1"/>
    </source>
</evidence>
<evidence type="ECO:0000256" key="6">
    <source>
        <dbReference type="SAM" id="Phobius"/>
    </source>
</evidence>
<keyword evidence="5 6" id="KW-0472">Membrane</keyword>
<accession>A0A516SCE1</accession>
<proteinExistence type="predicted"/>
<dbReference type="RefSeq" id="WP_143856742.1">
    <property type="nucleotide sequence ID" value="NZ_CP041730.1"/>
</dbReference>
<feature type="transmembrane region" description="Helical" evidence="6">
    <location>
        <begin position="110"/>
        <end position="132"/>
    </location>
</feature>
<gene>
    <name evidence="7" type="ORF">FNU76_05320</name>
</gene>
<keyword evidence="2" id="KW-0813">Transport</keyword>
<dbReference type="PANTHER" id="PTHR45649:SF26">
    <property type="entry name" value="OS04G0435100 PROTEIN"/>
    <property type="match status" value="1"/>
</dbReference>
<evidence type="ECO:0000313" key="8">
    <source>
        <dbReference type="Proteomes" id="UP000317550"/>
    </source>
</evidence>
<sequence length="521" mass="55065">MNPVLQAGTDDALHDDVKLLNSMGYAQELSRTMSGFSNFAISFSIICILAGGITAFQGGLGAGGGASIGIGWPLGALFALIVAAAMAQISSSYPTSGGLYHWGSILGGKGYGWATAWFNLLGLIFVVASVNFGVYDPFFKTLIAPLLGITPEMMAPTLKLGGWEINLFQTGFIAAVTCSQAYLNHRGIKLTSKLTDLSGYLIFIIATALTVSLLVYSPVPLDFSRLVTFTNLSGSEGSWWPQNGNSAMVFLSGLLLTIYTITGFDASAHTAEETHQAAANVPKGILRAVLWSGLFGYMMICTFVLVMPDLAAGVKQGSGFFNILLDSLPPALKVTLGIGLFLANYLCALACLTSTSRMMFAFARDGGLPASSLLRKVNQTHHTPGAAIWVSAFLAFVATLYGDAFVVLSTGCAVFLYISYVMPIAAGIFAEGRSWTRKGPFDLGVWSKPIAVLATLGGATLAFVGIQPPNDKVLYLILGLGVMMLVGWWGLGERKRFQGPPAIQRTDAVVAPTARPVTEGA</sequence>
<feature type="transmembrane region" description="Helical" evidence="6">
    <location>
        <begin position="383"/>
        <end position="401"/>
    </location>
</feature>
<comment type="subcellular location">
    <subcellularLocation>
        <location evidence="1">Membrane</location>
        <topology evidence="1">Multi-pass membrane protein</topology>
    </subcellularLocation>
</comment>
<dbReference type="AlphaFoldDB" id="A0A516SCE1"/>
<feature type="transmembrane region" description="Helical" evidence="6">
    <location>
        <begin position="288"/>
        <end position="311"/>
    </location>
</feature>
<evidence type="ECO:0000256" key="2">
    <source>
        <dbReference type="ARBA" id="ARBA00022448"/>
    </source>
</evidence>
<dbReference type="PANTHER" id="PTHR45649">
    <property type="entry name" value="AMINO-ACID PERMEASE BAT1"/>
    <property type="match status" value="1"/>
</dbReference>
<dbReference type="InterPro" id="IPR002293">
    <property type="entry name" value="AA/rel_permease1"/>
</dbReference>
<dbReference type="GO" id="GO:0016020">
    <property type="term" value="C:membrane"/>
    <property type="evidence" value="ECO:0007669"/>
    <property type="project" value="UniProtKB-SubCell"/>
</dbReference>
<feature type="transmembrane region" description="Helical" evidence="6">
    <location>
        <begin position="450"/>
        <end position="467"/>
    </location>
</feature>
<feature type="transmembrane region" description="Helical" evidence="6">
    <location>
        <begin position="247"/>
        <end position="267"/>
    </location>
</feature>
<dbReference type="EMBL" id="CP041730">
    <property type="protein sequence ID" value="QDQ25817.1"/>
    <property type="molecule type" value="Genomic_DNA"/>
</dbReference>
<feature type="transmembrane region" description="Helical" evidence="6">
    <location>
        <begin position="331"/>
        <end position="352"/>
    </location>
</feature>
<dbReference type="Pfam" id="PF13520">
    <property type="entry name" value="AA_permease_2"/>
    <property type="match status" value="1"/>
</dbReference>
<feature type="transmembrane region" description="Helical" evidence="6">
    <location>
        <begin position="39"/>
        <end position="58"/>
    </location>
</feature>
<feature type="transmembrane region" description="Helical" evidence="6">
    <location>
        <begin position="197"/>
        <end position="216"/>
    </location>
</feature>
<dbReference type="KEGG" id="cari:FNU76_05320"/>
<dbReference type="Gene3D" id="1.20.1740.10">
    <property type="entry name" value="Amino acid/polyamine transporter I"/>
    <property type="match status" value="1"/>
</dbReference>
<dbReference type="Proteomes" id="UP000317550">
    <property type="component" value="Chromosome"/>
</dbReference>
<evidence type="ECO:0000256" key="4">
    <source>
        <dbReference type="ARBA" id="ARBA00022989"/>
    </source>
</evidence>
<feature type="transmembrane region" description="Helical" evidence="6">
    <location>
        <begin position="473"/>
        <end position="491"/>
    </location>
</feature>
<reference evidence="8" key="1">
    <citation type="submission" date="2019-07" db="EMBL/GenBank/DDBJ databases">
        <title>Chitinimonas sp. nov., isolated from Ny-Alesund, arctica soil.</title>
        <authorList>
            <person name="Xu Q."/>
            <person name="Peng F."/>
        </authorList>
    </citation>
    <scope>NUCLEOTIDE SEQUENCE [LARGE SCALE GENOMIC DNA]</scope>
    <source>
        <strain evidence="8">R3-44</strain>
    </source>
</reference>
<protein>
    <submittedName>
        <fullName evidence="7">Amino acid permease</fullName>
    </submittedName>
</protein>
<feature type="transmembrane region" description="Helical" evidence="6">
    <location>
        <begin position="407"/>
        <end position="429"/>
    </location>
</feature>
<evidence type="ECO:0000256" key="1">
    <source>
        <dbReference type="ARBA" id="ARBA00004141"/>
    </source>
</evidence>
<keyword evidence="3 6" id="KW-0812">Transmembrane</keyword>
<dbReference type="OrthoDB" id="8274074at2"/>
<organism evidence="7 8">
    <name type="scientific">Chitinimonas arctica</name>
    <dbReference type="NCBI Taxonomy" id="2594795"/>
    <lineage>
        <taxon>Bacteria</taxon>
        <taxon>Pseudomonadati</taxon>
        <taxon>Pseudomonadota</taxon>
        <taxon>Betaproteobacteria</taxon>
        <taxon>Neisseriales</taxon>
        <taxon>Chitinibacteraceae</taxon>
        <taxon>Chitinimonas</taxon>
    </lineage>
</organism>
<keyword evidence="4 6" id="KW-1133">Transmembrane helix</keyword>
<evidence type="ECO:0000256" key="5">
    <source>
        <dbReference type="ARBA" id="ARBA00023136"/>
    </source>
</evidence>
<name>A0A516SCE1_9NEIS</name>
<evidence type="ECO:0000256" key="3">
    <source>
        <dbReference type="ARBA" id="ARBA00022692"/>
    </source>
</evidence>
<feature type="transmembrane region" description="Helical" evidence="6">
    <location>
        <begin position="70"/>
        <end position="89"/>
    </location>
</feature>